<dbReference type="SMART" id="SM00382">
    <property type="entry name" value="AAA"/>
    <property type="match status" value="1"/>
</dbReference>
<comment type="similarity">
    <text evidence="1">Belongs to the ABC transporter superfamily.</text>
</comment>
<dbReference type="GO" id="GO:0005524">
    <property type="term" value="F:ATP binding"/>
    <property type="evidence" value="ECO:0007669"/>
    <property type="project" value="UniProtKB-KW"/>
</dbReference>
<dbReference type="PANTHER" id="PTHR43335">
    <property type="entry name" value="ABC TRANSPORTER, ATP-BINDING PROTEIN"/>
    <property type="match status" value="1"/>
</dbReference>
<gene>
    <name evidence="6" type="ORF">CRD59_04075</name>
</gene>
<dbReference type="OrthoDB" id="9804819at2"/>
<keyword evidence="7" id="KW-1185">Reference proteome</keyword>
<feature type="domain" description="ABC transporter" evidence="5">
    <location>
        <begin position="4"/>
        <end position="233"/>
    </location>
</feature>
<dbReference type="RefSeq" id="WP_113853364.1">
    <property type="nucleotide sequence ID" value="NZ_PDCH01000006.1"/>
</dbReference>
<sequence>MKALEIHDLVKHYQGKRVLHGLNLELEPGEIYGLVGPNGAGKTTTMRIILGLDHADSGSVLIAGQQVHFGSAAANRHVGFLSDVPAFYDYLTAEEYLSACGSIAGTPASAISGQVQEVTGIVGLHSARKRLIRGFSRGMRQRLGIAQALLGSPKLLICDEPTSALDPKGRHDFLTLLDGLRGSMTVLLSTHILSDMERLCDRVGFLNRGRLVEEGSPETLESAYAQPRLRIGFAGADQAEMALPLAAEALQRQARQYARDAETLHPRPGAGRTGSEINLPYSGPYEQAAGEVLRILLSARLTPISFEQVSPNLDDVFMEVVG</sequence>
<accession>A0A366KDS5</accession>
<name>A0A366KDS5_9BIFI</name>
<dbReference type="InterPro" id="IPR027417">
    <property type="entry name" value="P-loop_NTPase"/>
</dbReference>
<protein>
    <submittedName>
        <fullName evidence="6">ABC transporter ATP-binding protein</fullName>
    </submittedName>
</protein>
<dbReference type="PROSITE" id="PS50893">
    <property type="entry name" value="ABC_TRANSPORTER_2"/>
    <property type="match status" value="1"/>
</dbReference>
<dbReference type="Proteomes" id="UP000252345">
    <property type="component" value="Unassembled WGS sequence"/>
</dbReference>
<dbReference type="Pfam" id="PF00005">
    <property type="entry name" value="ABC_tran"/>
    <property type="match status" value="1"/>
</dbReference>
<dbReference type="InterPro" id="IPR003593">
    <property type="entry name" value="AAA+_ATPase"/>
</dbReference>
<keyword evidence="4 6" id="KW-0067">ATP-binding</keyword>
<evidence type="ECO:0000313" key="7">
    <source>
        <dbReference type="Proteomes" id="UP000252345"/>
    </source>
</evidence>
<organism evidence="6 7">
    <name type="scientific">Bifidobacterium xylocopae</name>
    <dbReference type="NCBI Taxonomy" id="2493119"/>
    <lineage>
        <taxon>Bacteria</taxon>
        <taxon>Bacillati</taxon>
        <taxon>Actinomycetota</taxon>
        <taxon>Actinomycetes</taxon>
        <taxon>Bifidobacteriales</taxon>
        <taxon>Bifidobacteriaceae</taxon>
        <taxon>Bifidobacterium</taxon>
    </lineage>
</organism>
<dbReference type="AlphaFoldDB" id="A0A366KDS5"/>
<dbReference type="SUPFAM" id="SSF52540">
    <property type="entry name" value="P-loop containing nucleoside triphosphate hydrolases"/>
    <property type="match status" value="1"/>
</dbReference>
<proteinExistence type="inferred from homology"/>
<dbReference type="PANTHER" id="PTHR43335:SF4">
    <property type="entry name" value="ABC TRANSPORTER, ATP-BINDING PROTEIN"/>
    <property type="match status" value="1"/>
</dbReference>
<dbReference type="EMBL" id="PDCH01000006">
    <property type="protein sequence ID" value="RBP99382.1"/>
    <property type="molecule type" value="Genomic_DNA"/>
</dbReference>
<evidence type="ECO:0000256" key="4">
    <source>
        <dbReference type="ARBA" id="ARBA00022840"/>
    </source>
</evidence>
<evidence type="ECO:0000256" key="1">
    <source>
        <dbReference type="ARBA" id="ARBA00005417"/>
    </source>
</evidence>
<dbReference type="Gene3D" id="3.40.50.300">
    <property type="entry name" value="P-loop containing nucleotide triphosphate hydrolases"/>
    <property type="match status" value="1"/>
</dbReference>
<evidence type="ECO:0000256" key="2">
    <source>
        <dbReference type="ARBA" id="ARBA00022448"/>
    </source>
</evidence>
<dbReference type="GO" id="GO:0016887">
    <property type="term" value="F:ATP hydrolysis activity"/>
    <property type="evidence" value="ECO:0007669"/>
    <property type="project" value="InterPro"/>
</dbReference>
<keyword evidence="2" id="KW-0813">Transport</keyword>
<dbReference type="InterPro" id="IPR003439">
    <property type="entry name" value="ABC_transporter-like_ATP-bd"/>
</dbReference>
<comment type="caution">
    <text evidence="6">The sequence shown here is derived from an EMBL/GenBank/DDBJ whole genome shotgun (WGS) entry which is preliminary data.</text>
</comment>
<evidence type="ECO:0000313" key="6">
    <source>
        <dbReference type="EMBL" id="RBP99382.1"/>
    </source>
</evidence>
<reference evidence="6 7" key="1">
    <citation type="submission" date="2017-10" db="EMBL/GenBank/DDBJ databases">
        <title>Bifidobacterium xylocopum sp. nov. and Bifidobacterium aemilianum sp. nov., from the carpenter bee (Xylocopa violacea) digestive tract.</title>
        <authorList>
            <person name="Alberoni D."/>
            <person name="Baffoni L."/>
            <person name="Di Gioia D."/>
            <person name="Gaggia F."/>
            <person name="Biavati B."/>
        </authorList>
    </citation>
    <scope>NUCLEOTIDE SEQUENCE [LARGE SCALE GENOMIC DNA]</scope>
    <source>
        <strain evidence="6 7">XV2</strain>
    </source>
</reference>
<keyword evidence="3" id="KW-0547">Nucleotide-binding</keyword>
<evidence type="ECO:0000256" key="3">
    <source>
        <dbReference type="ARBA" id="ARBA00022741"/>
    </source>
</evidence>
<evidence type="ECO:0000259" key="5">
    <source>
        <dbReference type="PROSITE" id="PS50893"/>
    </source>
</evidence>